<evidence type="ECO:0000256" key="1">
    <source>
        <dbReference type="SAM" id="MobiDB-lite"/>
    </source>
</evidence>
<reference evidence="3" key="1">
    <citation type="journal article" date="2013" name="Nature">
        <title>Draft genome of the wheat A-genome progenitor Triticum urartu.</title>
        <authorList>
            <person name="Ling H.Q."/>
            <person name="Zhao S."/>
            <person name="Liu D."/>
            <person name="Wang J."/>
            <person name="Sun H."/>
            <person name="Zhang C."/>
            <person name="Fan H."/>
            <person name="Li D."/>
            <person name="Dong L."/>
            <person name="Tao Y."/>
            <person name="Gao C."/>
            <person name="Wu H."/>
            <person name="Li Y."/>
            <person name="Cui Y."/>
            <person name="Guo X."/>
            <person name="Zheng S."/>
            <person name="Wang B."/>
            <person name="Yu K."/>
            <person name="Liang Q."/>
            <person name="Yang W."/>
            <person name="Lou X."/>
            <person name="Chen J."/>
            <person name="Feng M."/>
            <person name="Jian J."/>
            <person name="Zhang X."/>
            <person name="Luo G."/>
            <person name="Jiang Y."/>
            <person name="Liu J."/>
            <person name="Wang Z."/>
            <person name="Sha Y."/>
            <person name="Zhang B."/>
            <person name="Wu H."/>
            <person name="Tang D."/>
            <person name="Shen Q."/>
            <person name="Xue P."/>
            <person name="Zou S."/>
            <person name="Wang X."/>
            <person name="Liu X."/>
            <person name="Wang F."/>
            <person name="Yang Y."/>
            <person name="An X."/>
            <person name="Dong Z."/>
            <person name="Zhang K."/>
            <person name="Zhang X."/>
            <person name="Luo M.C."/>
            <person name="Dvorak J."/>
            <person name="Tong Y."/>
            <person name="Wang J."/>
            <person name="Yang H."/>
            <person name="Li Z."/>
            <person name="Wang D."/>
            <person name="Zhang A."/>
            <person name="Wang J."/>
        </authorList>
    </citation>
    <scope>NUCLEOTIDE SEQUENCE</scope>
    <source>
        <strain evidence="3">cv. G1812</strain>
    </source>
</reference>
<dbReference type="Proteomes" id="UP000015106">
    <property type="component" value="Chromosome 5"/>
</dbReference>
<protein>
    <submittedName>
        <fullName evidence="2">Uncharacterized protein</fullName>
    </submittedName>
</protein>
<sequence>MHADDVGRRIRHTDAILAAGGDAAVVHAAACCRRAGAGDGPSVPGFPGGVLLSTPRHAAAAIGAVCSSSWCRRAAAACSSPSPSRPKRFHRAEPQREKPEMTYVRAPSMESKRSILWSERYAWPASSSAREVVWYYLSLSLQGVGVPLCP</sequence>
<evidence type="ECO:0000313" key="2">
    <source>
        <dbReference type="EnsemblPlants" id="TuG1812G0500000718.01.T01"/>
    </source>
</evidence>
<reference evidence="2" key="3">
    <citation type="submission" date="2022-06" db="UniProtKB">
        <authorList>
            <consortium name="EnsemblPlants"/>
        </authorList>
    </citation>
    <scope>IDENTIFICATION</scope>
</reference>
<evidence type="ECO:0000313" key="3">
    <source>
        <dbReference type="Proteomes" id="UP000015106"/>
    </source>
</evidence>
<reference evidence="2" key="2">
    <citation type="submission" date="2018-03" db="EMBL/GenBank/DDBJ databases">
        <title>The Triticum urartu genome reveals the dynamic nature of wheat genome evolution.</title>
        <authorList>
            <person name="Ling H."/>
            <person name="Ma B."/>
            <person name="Shi X."/>
            <person name="Liu H."/>
            <person name="Dong L."/>
            <person name="Sun H."/>
            <person name="Cao Y."/>
            <person name="Gao Q."/>
            <person name="Zheng S."/>
            <person name="Li Y."/>
            <person name="Yu Y."/>
            <person name="Du H."/>
            <person name="Qi M."/>
            <person name="Li Y."/>
            <person name="Yu H."/>
            <person name="Cui Y."/>
            <person name="Wang N."/>
            <person name="Chen C."/>
            <person name="Wu H."/>
            <person name="Zhao Y."/>
            <person name="Zhang J."/>
            <person name="Li Y."/>
            <person name="Zhou W."/>
            <person name="Zhang B."/>
            <person name="Hu W."/>
            <person name="Eijk M."/>
            <person name="Tang J."/>
            <person name="Witsenboer H."/>
            <person name="Zhao S."/>
            <person name="Li Z."/>
            <person name="Zhang A."/>
            <person name="Wang D."/>
            <person name="Liang C."/>
        </authorList>
    </citation>
    <scope>NUCLEOTIDE SEQUENCE [LARGE SCALE GENOMIC DNA]</scope>
    <source>
        <strain evidence="2">cv. G1812</strain>
    </source>
</reference>
<keyword evidence="3" id="KW-1185">Reference proteome</keyword>
<organism evidence="2 3">
    <name type="scientific">Triticum urartu</name>
    <name type="common">Red wild einkorn</name>
    <name type="synonym">Crithodium urartu</name>
    <dbReference type="NCBI Taxonomy" id="4572"/>
    <lineage>
        <taxon>Eukaryota</taxon>
        <taxon>Viridiplantae</taxon>
        <taxon>Streptophyta</taxon>
        <taxon>Embryophyta</taxon>
        <taxon>Tracheophyta</taxon>
        <taxon>Spermatophyta</taxon>
        <taxon>Magnoliopsida</taxon>
        <taxon>Liliopsida</taxon>
        <taxon>Poales</taxon>
        <taxon>Poaceae</taxon>
        <taxon>BOP clade</taxon>
        <taxon>Pooideae</taxon>
        <taxon>Triticodae</taxon>
        <taxon>Triticeae</taxon>
        <taxon>Triticinae</taxon>
        <taxon>Triticum</taxon>
    </lineage>
</organism>
<name>A0A8R7UDM6_TRIUA</name>
<dbReference type="AlphaFoldDB" id="A0A8R7UDM6"/>
<proteinExistence type="predicted"/>
<feature type="region of interest" description="Disordered" evidence="1">
    <location>
        <begin position="77"/>
        <end position="98"/>
    </location>
</feature>
<accession>A0A8R7UDM6</accession>
<dbReference type="Gramene" id="TuG1812G0500000718.01.T01">
    <property type="protein sequence ID" value="TuG1812G0500000718.01.T01"/>
    <property type="gene ID" value="TuG1812G0500000718.01"/>
</dbReference>
<dbReference type="EnsemblPlants" id="TuG1812G0500000718.01.T01">
    <property type="protein sequence ID" value="TuG1812G0500000718.01.T01"/>
    <property type="gene ID" value="TuG1812G0500000718.01"/>
</dbReference>